<keyword evidence="1" id="KW-0479">Metal-binding</keyword>
<dbReference type="PANTHER" id="PTHR46729:SF1">
    <property type="entry name" value="LEUKOCYTE RECEPTOR CLUSTER MEMBER 9"/>
    <property type="match status" value="1"/>
</dbReference>
<accession>A0A6I8QHF9</accession>
<name>A0A7D9NLN1_XENTR</name>
<dbReference type="CTD" id="94059"/>
<evidence type="ECO:0000313" key="7">
    <source>
        <dbReference type="RefSeq" id="XP_002938563.2"/>
    </source>
</evidence>
<dbReference type="Pfam" id="PF10469">
    <property type="entry name" value="AKAP7_NLS"/>
    <property type="match status" value="1"/>
</dbReference>
<keyword evidence="6" id="KW-1185">Reference proteome</keyword>
<dbReference type="KEGG" id="xtr:100495860"/>
<feature type="region of interest" description="Disordered" evidence="2">
    <location>
        <begin position="1"/>
        <end position="30"/>
    </location>
</feature>
<keyword evidence="1" id="KW-0862">Zinc</keyword>
<protein>
    <submittedName>
        <fullName evidence="5">Leukocyte receptor cluster (LRC) member 9</fullName>
    </submittedName>
    <submittedName>
        <fullName evidence="7">Leukocyte receptor cluster member 9</fullName>
    </submittedName>
</protein>
<accession>A0A7D9NLN1</accession>
<proteinExistence type="predicted"/>
<dbReference type="InterPro" id="IPR000571">
    <property type="entry name" value="Znf_CCCH"/>
</dbReference>
<dbReference type="InterPro" id="IPR009097">
    <property type="entry name" value="Cyclic_Pdiesterase"/>
</dbReference>
<feature type="zinc finger region" description="C3H1-type" evidence="1">
    <location>
        <begin position="48"/>
        <end position="70"/>
    </location>
</feature>
<dbReference type="GeneID" id="100495860"/>
<reference evidence="4 5" key="2">
    <citation type="journal article" date="2010" name="Science">
        <title>The genome of the Western clawed frog Xenopus tropicalis.</title>
        <authorList>
            <person name="Hellsten U."/>
            <person name="Harland R.M."/>
            <person name="Gilchrist M.J."/>
            <person name="Hendrix D."/>
            <person name="Jurka J."/>
            <person name="Kapitonov V."/>
            <person name="Ovcharenko I."/>
            <person name="Putnam N.H."/>
            <person name="Shu S."/>
            <person name="Taher L."/>
            <person name="Blitz I.L."/>
            <person name="Blumberg B."/>
            <person name="Dichmann D.S."/>
            <person name="Dubchak I."/>
            <person name="Amaya E."/>
            <person name="Detter J.C."/>
            <person name="Fletcher R."/>
            <person name="Gerhard D.S."/>
            <person name="Goodstein D."/>
            <person name="Graves T."/>
            <person name="Grigoriev I.V."/>
            <person name="Grimwood J."/>
            <person name="Kawashima T."/>
            <person name="Lindquist E."/>
            <person name="Lucas S.M."/>
            <person name="Mead P.E."/>
            <person name="Mitros T."/>
            <person name="Ogino H."/>
            <person name="Ohta Y."/>
            <person name="Poliakov A.V."/>
            <person name="Pollet N."/>
            <person name="Robert J."/>
            <person name="Salamov A."/>
            <person name="Sater A.K."/>
            <person name="Schmutz J."/>
            <person name="Terry A."/>
            <person name="Vize P.D."/>
            <person name="Warren W.C."/>
            <person name="Wells D."/>
            <person name="Wills A."/>
            <person name="Wilson R.K."/>
            <person name="Zimmerman L.B."/>
            <person name="Zorn A.M."/>
            <person name="Grainger R."/>
            <person name="Grammer T."/>
            <person name="Khokha M.K."/>
            <person name="Richardson P.M."/>
            <person name="Rokhsar D.S."/>
        </authorList>
    </citation>
    <scope>NUCLEOTIDE SEQUENCE [LARGE SCALE GENOMIC DNA]</scope>
    <source>
        <strain evidence="4 5">Nigerian</strain>
    </source>
</reference>
<dbReference type="Pfam" id="PF04457">
    <property type="entry name" value="MJ1316"/>
    <property type="match status" value="1"/>
</dbReference>
<evidence type="ECO:0000256" key="2">
    <source>
        <dbReference type="SAM" id="MobiDB-lite"/>
    </source>
</evidence>
<keyword evidence="7" id="KW-0675">Receptor</keyword>
<dbReference type="InterPro" id="IPR040459">
    <property type="entry name" value="MJ1316"/>
</dbReference>
<sequence>MEGDRNKGSGASQDVSTGDTNTEVNPGPSGNEMDTLINSCGAAAECVPCQFFLTGRCRFGERCRNVHPGSLLSFQPESKPKPKGESEPKGKKPPMKTAADVISRIQWDPKLPKEDFLIGYLDRFLGIIEKPYSAFCWEDLASVGHDVLAIPKHRIQYFKYRDLVVWDKTSRTDNVFGSTGSALTILDIIERYEMLAPKEPVATALEEPTLADADVEVGSEYGEHSNEVDESDGKVRPSHFVAVRISSEEVRSAVKEVQNVLLGNNPDLAEFCVPLPSLHLTLCLLYLESAEDIERALLTLQELKHEMQRTLPPSLILSFEGVRDFHSRVLYLAPSALPALEKFAHSLQKSFQSKGLRVIDPPRSSHFHVTIAKIPMKVLRKQPNLAFVPQVYSNTPVTHFGAQQVDSLSFCYAGSVRRTDGFYTTLLELNLY</sequence>
<dbReference type="OMA" id="LGKLWLC"/>
<dbReference type="EMBL" id="KV461996">
    <property type="protein sequence ID" value="OCA14254.1"/>
    <property type="molecule type" value="Genomic_DNA"/>
</dbReference>
<evidence type="ECO:0000313" key="8">
    <source>
        <dbReference type="Xenbase" id="XB-GENE-961718"/>
    </source>
</evidence>
<dbReference type="Bgee" id="ENSXETG00000037341">
    <property type="expression patterns" value="Expressed in egg cell and 3 other cell types or tissues"/>
</dbReference>
<evidence type="ECO:0000313" key="5">
    <source>
        <dbReference type="Ensembl" id="ENSXETP00000071762"/>
    </source>
</evidence>
<dbReference type="InterPro" id="IPR019510">
    <property type="entry name" value="AKAP7-like_phosphoesterase"/>
</dbReference>
<dbReference type="Gene3D" id="3.90.1140.10">
    <property type="entry name" value="Cyclic phosphodiesterase"/>
    <property type="match status" value="1"/>
</dbReference>
<evidence type="ECO:0000256" key="1">
    <source>
        <dbReference type="PROSITE-ProRule" id="PRU00723"/>
    </source>
</evidence>
<dbReference type="AlphaFoldDB" id="A0A7D9NLN1"/>
<gene>
    <name evidence="5 7 8" type="primary">leng9</name>
    <name evidence="4" type="ORF">XENTR_v90027367mg</name>
</gene>
<dbReference type="Proteomes" id="UP000008143">
    <property type="component" value="Chromosome 7"/>
</dbReference>
<reference evidence="4" key="1">
    <citation type="submission" date="2009-11" db="EMBL/GenBank/DDBJ databases">
        <authorList>
            <consortium name="US DOE Joint Genome Institute (JGI-PGF)"/>
            <person name="Ottilar R."/>
            <person name="Schmutz J."/>
            <person name="Salamov A."/>
            <person name="Cheng J.F."/>
            <person name="Lucas S."/>
            <person name="Pitluck S."/>
            <person name="Gundlach H."/>
            <person name="Guo Y."/>
            <person name="Haberer G."/>
            <person name="Nasrallah J."/>
            <person name="Mayer K.F.X."/>
            <person name="van de Peer Y."/>
            <person name="Weigel D."/>
            <person name="Grigoriev I.V."/>
        </authorList>
    </citation>
    <scope>NUCLEOTIDE SEQUENCE</scope>
    <source>
        <strain evidence="4">Nigerian</strain>
    </source>
</reference>
<evidence type="ECO:0000259" key="3">
    <source>
        <dbReference type="PROSITE" id="PS50103"/>
    </source>
</evidence>
<dbReference type="Gene3D" id="2.30.30.1190">
    <property type="match status" value="1"/>
</dbReference>
<dbReference type="GeneTree" id="ENSGT00390000010577"/>
<dbReference type="PANTHER" id="PTHR46729">
    <property type="entry name" value="LEUKOCYTE RECEPTOR CLUSTER MEMBER 9"/>
    <property type="match status" value="1"/>
</dbReference>
<dbReference type="SUPFAM" id="SSF55144">
    <property type="entry name" value="LigT-like"/>
    <property type="match status" value="1"/>
</dbReference>
<feature type="compositionally biased region" description="Basic and acidic residues" evidence="2">
    <location>
        <begin position="78"/>
        <end position="90"/>
    </location>
</feature>
<dbReference type="RefSeq" id="XP_002938563.2">
    <property type="nucleotide sequence ID" value="XM_002938517.5"/>
</dbReference>
<reference evidence="5" key="4">
    <citation type="submission" date="2020-05" db="UniProtKB">
        <authorList>
            <consortium name="Ensembl"/>
        </authorList>
    </citation>
    <scope>IDENTIFICATION</scope>
</reference>
<dbReference type="SMART" id="SM00356">
    <property type="entry name" value="ZnF_C3H1"/>
    <property type="match status" value="1"/>
</dbReference>
<feature type="domain" description="C3H1-type" evidence="3">
    <location>
        <begin position="48"/>
        <end position="70"/>
    </location>
</feature>
<organism evidence="4">
    <name type="scientific">Xenopus tropicalis</name>
    <name type="common">Western clawed frog</name>
    <name type="synonym">Silurana tropicalis</name>
    <dbReference type="NCBI Taxonomy" id="8364"/>
    <lineage>
        <taxon>Eukaryota</taxon>
        <taxon>Metazoa</taxon>
        <taxon>Chordata</taxon>
        <taxon>Craniata</taxon>
        <taxon>Vertebrata</taxon>
        <taxon>Euteleostomi</taxon>
        <taxon>Amphibia</taxon>
        <taxon>Batrachia</taxon>
        <taxon>Anura</taxon>
        <taxon>Pipoidea</taxon>
        <taxon>Pipidae</taxon>
        <taxon>Xenopodinae</taxon>
        <taxon>Xenopus</taxon>
        <taxon>Silurana</taxon>
    </lineage>
</organism>
<feature type="compositionally biased region" description="Polar residues" evidence="2">
    <location>
        <begin position="9"/>
        <end position="24"/>
    </location>
</feature>
<keyword evidence="1" id="KW-0863">Zinc-finger</keyword>
<dbReference type="InterPro" id="IPR042653">
    <property type="entry name" value="Leng9"/>
</dbReference>
<dbReference type="PROSITE" id="PS50103">
    <property type="entry name" value="ZF_C3H1"/>
    <property type="match status" value="1"/>
</dbReference>
<dbReference type="GO" id="GO:0008270">
    <property type="term" value="F:zinc ion binding"/>
    <property type="evidence" value="ECO:0007669"/>
    <property type="project" value="UniProtKB-KW"/>
</dbReference>
<dbReference type="AGR" id="Xenbase:XB-GENE-961718"/>
<dbReference type="Xenbase" id="XB-GENE-961718">
    <property type="gene designation" value="leng9"/>
</dbReference>
<reference evidence="4" key="3">
    <citation type="submission" date="2016-05" db="EMBL/GenBank/DDBJ databases">
        <title>WGS assembly of Xenopus tropicalis.</title>
        <authorList>
            <person name="Sessions A."/>
            <person name="Jenkins J."/>
            <person name="Mitros T."/>
            <person name="Lyons J.T."/>
            <person name="Dichmann D.S."/>
            <person name="Robert J."/>
            <person name="Harland R.M."/>
            <person name="Rokhsar D.S."/>
        </authorList>
    </citation>
    <scope>NUCLEOTIDE SEQUENCE</scope>
    <source>
        <strain evidence="4">Nigerian</strain>
    </source>
</reference>
<evidence type="ECO:0000313" key="6">
    <source>
        <dbReference type="Proteomes" id="UP000008143"/>
    </source>
</evidence>
<dbReference type="OrthoDB" id="10263155at2759"/>
<reference evidence="7" key="5">
    <citation type="submission" date="2025-04" db="UniProtKB">
        <authorList>
            <consortium name="RefSeq"/>
        </authorList>
    </citation>
    <scope>IDENTIFICATION</scope>
    <source>
        <strain evidence="7">Nigerian</strain>
        <tissue evidence="7">Liver and blood</tissue>
    </source>
</reference>
<feature type="region of interest" description="Disordered" evidence="2">
    <location>
        <begin position="70"/>
        <end position="97"/>
    </location>
</feature>
<dbReference type="Ensembl" id="ENSXETT00000089502">
    <property type="protein sequence ID" value="ENSXETP00000071762"/>
    <property type="gene ID" value="ENSXETG00000037341"/>
</dbReference>
<evidence type="ECO:0000313" key="4">
    <source>
        <dbReference type="EMBL" id="OCA14254.1"/>
    </source>
</evidence>